<dbReference type="EMBL" id="NFKL01000020">
    <property type="protein sequence ID" value="OUP56174.1"/>
    <property type="molecule type" value="Genomic_DNA"/>
</dbReference>
<evidence type="ECO:0000313" key="2">
    <source>
        <dbReference type="Proteomes" id="UP000195326"/>
    </source>
</evidence>
<evidence type="ECO:0000313" key="1">
    <source>
        <dbReference type="EMBL" id="OUP56174.1"/>
    </source>
</evidence>
<accession>A0A1Y4LHJ3</accession>
<organism evidence="1 2">
    <name type="scientific">Butyricicoccus pullicaecorum</name>
    <dbReference type="NCBI Taxonomy" id="501571"/>
    <lineage>
        <taxon>Bacteria</taxon>
        <taxon>Bacillati</taxon>
        <taxon>Bacillota</taxon>
        <taxon>Clostridia</taxon>
        <taxon>Eubacteriales</taxon>
        <taxon>Butyricicoccaceae</taxon>
        <taxon>Butyricicoccus</taxon>
    </lineage>
</organism>
<dbReference type="PANTHER" id="PTHR38440">
    <property type="entry name" value="UPF0398 PROTEIN YPSA"/>
    <property type="match status" value="1"/>
</dbReference>
<name>A0A1Y4LHJ3_9FIRM</name>
<dbReference type="Proteomes" id="UP000195326">
    <property type="component" value="Unassembled WGS sequence"/>
</dbReference>
<gene>
    <name evidence="1" type="ORF">B5F15_12795</name>
</gene>
<protein>
    <recommendedName>
        <fullName evidence="3">DUF1273 domain-containing protein</fullName>
    </recommendedName>
</protein>
<dbReference type="Gene3D" id="3.40.50.450">
    <property type="match status" value="1"/>
</dbReference>
<proteinExistence type="predicted"/>
<evidence type="ECO:0008006" key="3">
    <source>
        <dbReference type="Google" id="ProtNLM"/>
    </source>
</evidence>
<dbReference type="InterPro" id="IPR010697">
    <property type="entry name" value="YspA"/>
</dbReference>
<sequence>MGEKTCCVTGHRDVPVGKEQYVEEALRKEVLAAIAAGYTRFISGFADGVDLTFAAIVAAEKKQNSCLQLEAALPYRNRINAKSPLFQELLACCDRVYVQSEKSNRQCYHERNRYMVLSSDRVIAVYDGRSTGGTFYTIRFAQANEKEIRIIEI</sequence>
<dbReference type="PANTHER" id="PTHR38440:SF1">
    <property type="entry name" value="UPF0398 PROTEIN SPR0331"/>
    <property type="match status" value="1"/>
</dbReference>
<dbReference type="RefSeq" id="WP_015574141.1">
    <property type="nucleotide sequence ID" value="NZ_NFKL01000020.1"/>
</dbReference>
<dbReference type="Pfam" id="PF06908">
    <property type="entry name" value="YpsA"/>
    <property type="match status" value="1"/>
</dbReference>
<dbReference type="SUPFAM" id="SSF102405">
    <property type="entry name" value="MCP/YpsA-like"/>
    <property type="match status" value="1"/>
</dbReference>
<reference evidence="2" key="1">
    <citation type="submission" date="2017-04" db="EMBL/GenBank/DDBJ databases">
        <title>Function of individual gut microbiota members based on whole genome sequencing of pure cultures obtained from chicken caecum.</title>
        <authorList>
            <person name="Medvecky M."/>
            <person name="Cejkova D."/>
            <person name="Polansky O."/>
            <person name="Karasova D."/>
            <person name="Kubasova T."/>
            <person name="Cizek A."/>
            <person name="Rychlik I."/>
        </authorList>
    </citation>
    <scope>NUCLEOTIDE SEQUENCE [LARGE SCALE GENOMIC DNA]</scope>
    <source>
        <strain evidence="2">An179</strain>
    </source>
</reference>
<comment type="caution">
    <text evidence="1">The sequence shown here is derived from an EMBL/GenBank/DDBJ whole genome shotgun (WGS) entry which is preliminary data.</text>
</comment>
<dbReference type="AlphaFoldDB" id="A0A1Y4LHJ3"/>